<keyword evidence="11" id="KW-1185">Reference proteome</keyword>
<dbReference type="OrthoDB" id="9809099at2"/>
<dbReference type="PANTHER" id="PTHR33908">
    <property type="entry name" value="MANNOSYLTRANSFERASE YKCB-RELATED"/>
    <property type="match status" value="1"/>
</dbReference>
<feature type="transmembrane region" description="Helical" evidence="8">
    <location>
        <begin position="219"/>
        <end position="238"/>
    </location>
</feature>
<feature type="transmembrane region" description="Helical" evidence="8">
    <location>
        <begin position="82"/>
        <end position="110"/>
    </location>
</feature>
<dbReference type="GO" id="GO:0005886">
    <property type="term" value="C:plasma membrane"/>
    <property type="evidence" value="ECO:0007669"/>
    <property type="project" value="UniProtKB-SubCell"/>
</dbReference>
<dbReference type="Proteomes" id="UP000321157">
    <property type="component" value="Unassembled WGS sequence"/>
</dbReference>
<evidence type="ECO:0000256" key="2">
    <source>
        <dbReference type="ARBA" id="ARBA00022475"/>
    </source>
</evidence>
<evidence type="ECO:0000256" key="8">
    <source>
        <dbReference type="SAM" id="Phobius"/>
    </source>
</evidence>
<evidence type="ECO:0000256" key="6">
    <source>
        <dbReference type="ARBA" id="ARBA00022989"/>
    </source>
</evidence>
<dbReference type="GO" id="GO:0009103">
    <property type="term" value="P:lipopolysaccharide biosynthetic process"/>
    <property type="evidence" value="ECO:0007669"/>
    <property type="project" value="UniProtKB-ARBA"/>
</dbReference>
<feature type="transmembrane region" description="Helical" evidence="8">
    <location>
        <begin position="178"/>
        <end position="207"/>
    </location>
</feature>
<feature type="domain" description="Glycosyltransferase RgtA/B/C/D-like" evidence="9">
    <location>
        <begin position="83"/>
        <end position="236"/>
    </location>
</feature>
<feature type="transmembrane region" description="Helical" evidence="8">
    <location>
        <begin position="328"/>
        <end position="351"/>
    </location>
</feature>
<dbReference type="GO" id="GO:0016763">
    <property type="term" value="F:pentosyltransferase activity"/>
    <property type="evidence" value="ECO:0007669"/>
    <property type="project" value="TreeGrafter"/>
</dbReference>
<dbReference type="Pfam" id="PF13231">
    <property type="entry name" value="PMT_2"/>
    <property type="match status" value="1"/>
</dbReference>
<reference evidence="10 11" key="1">
    <citation type="submission" date="2019-07" db="EMBL/GenBank/DDBJ databases">
        <title>Whole genome shotgun sequence of Aneurinibacillus danicus NBRC 102444.</title>
        <authorList>
            <person name="Hosoyama A."/>
            <person name="Uohara A."/>
            <person name="Ohji S."/>
            <person name="Ichikawa N."/>
        </authorList>
    </citation>
    <scope>NUCLEOTIDE SEQUENCE [LARGE SCALE GENOMIC DNA]</scope>
    <source>
        <strain evidence="10 11">NBRC 102444</strain>
    </source>
</reference>
<evidence type="ECO:0000256" key="7">
    <source>
        <dbReference type="ARBA" id="ARBA00023136"/>
    </source>
</evidence>
<feature type="transmembrane region" description="Helical" evidence="8">
    <location>
        <begin position="303"/>
        <end position="322"/>
    </location>
</feature>
<evidence type="ECO:0000313" key="10">
    <source>
        <dbReference type="EMBL" id="GEN35156.1"/>
    </source>
</evidence>
<keyword evidence="3" id="KW-0328">Glycosyltransferase</keyword>
<keyword evidence="4" id="KW-0808">Transferase</keyword>
<comment type="subcellular location">
    <subcellularLocation>
        <location evidence="1">Cell membrane</location>
        <topology evidence="1">Multi-pass membrane protein</topology>
    </subcellularLocation>
</comment>
<evidence type="ECO:0000313" key="11">
    <source>
        <dbReference type="Proteomes" id="UP000321157"/>
    </source>
</evidence>
<organism evidence="10 11">
    <name type="scientific">Aneurinibacillus danicus</name>
    <dbReference type="NCBI Taxonomy" id="267746"/>
    <lineage>
        <taxon>Bacteria</taxon>
        <taxon>Bacillati</taxon>
        <taxon>Bacillota</taxon>
        <taxon>Bacilli</taxon>
        <taxon>Bacillales</taxon>
        <taxon>Paenibacillaceae</taxon>
        <taxon>Aneurinibacillus group</taxon>
        <taxon>Aneurinibacillus</taxon>
    </lineage>
</organism>
<dbReference type="AlphaFoldDB" id="A0A511V889"/>
<name>A0A511V889_9BACL</name>
<feature type="transmembrane region" description="Helical" evidence="8">
    <location>
        <begin position="273"/>
        <end position="296"/>
    </location>
</feature>
<evidence type="ECO:0000256" key="5">
    <source>
        <dbReference type="ARBA" id="ARBA00022692"/>
    </source>
</evidence>
<sequence length="498" mass="57672">MKKKDKVYTIALLIVFLSLVPRLVNFDSTVVIGTVHSLRQLDVATIARNIYMDPMTFFTPLIDRGESFNTVPPMKVGLEFQLMPLLVAILYSIFGIHTSFGPIVSLLFYIGSCWAIYKISRYYLTEIGCLFSLTIFCFSSQYIVYSSTFMPESEVIFFLLITFLLFKRYLSSPNNCRLVLFFVSLTLSMLVKLTNAYMLPVYFYLWVINLGKFKLKDRILLIGVGVLGFLLTLLYYWLVNKYADTPYVSNILSDKVFKNLGSKYVDIDFWELFFKYMIMYFAPIGFLVFLLGVFRVSKCHFELIVWLFCVVLFEHVSGYNILVNHIYYFLPTVPIVSLICGLGFQDIKYVIGKLNIWNGTKDLILVLIPLLLITQLLFLYKSYGFTGDATYAKLQRQEGENLKKVLAQYSSNDGRSLIGLLRWEEYPVLYYSEQLGWMFAYDENGENIKANIQELKKKGCKFIYVSPRDKDSKVAELLKSELKLIFDPRLEGLLLKVI</sequence>
<evidence type="ECO:0000256" key="1">
    <source>
        <dbReference type="ARBA" id="ARBA00004651"/>
    </source>
</evidence>
<comment type="caution">
    <text evidence="10">The sequence shown here is derived from an EMBL/GenBank/DDBJ whole genome shotgun (WGS) entry which is preliminary data.</text>
</comment>
<keyword evidence="5 8" id="KW-0812">Transmembrane</keyword>
<dbReference type="InterPro" id="IPR038731">
    <property type="entry name" value="RgtA/B/C-like"/>
</dbReference>
<evidence type="ECO:0000256" key="4">
    <source>
        <dbReference type="ARBA" id="ARBA00022679"/>
    </source>
</evidence>
<keyword evidence="2" id="KW-1003">Cell membrane</keyword>
<dbReference type="PANTHER" id="PTHR33908:SF11">
    <property type="entry name" value="MEMBRANE PROTEIN"/>
    <property type="match status" value="1"/>
</dbReference>
<keyword evidence="7 8" id="KW-0472">Membrane</keyword>
<feature type="transmembrane region" description="Helical" evidence="8">
    <location>
        <begin position="363"/>
        <end position="380"/>
    </location>
</feature>
<dbReference type="InterPro" id="IPR050297">
    <property type="entry name" value="LipidA_mod_glycosyltrf_83"/>
</dbReference>
<keyword evidence="6 8" id="KW-1133">Transmembrane helix</keyword>
<proteinExistence type="predicted"/>
<protein>
    <recommendedName>
        <fullName evidence="9">Glycosyltransferase RgtA/B/C/D-like domain-containing protein</fullName>
    </recommendedName>
</protein>
<dbReference type="EMBL" id="BJXX01000119">
    <property type="protein sequence ID" value="GEN35156.1"/>
    <property type="molecule type" value="Genomic_DNA"/>
</dbReference>
<accession>A0A511V889</accession>
<evidence type="ECO:0000256" key="3">
    <source>
        <dbReference type="ARBA" id="ARBA00022676"/>
    </source>
</evidence>
<dbReference type="RefSeq" id="WP_146810513.1">
    <property type="nucleotide sequence ID" value="NZ_BJXX01000119.1"/>
</dbReference>
<evidence type="ECO:0000259" key="9">
    <source>
        <dbReference type="Pfam" id="PF13231"/>
    </source>
</evidence>
<feature type="transmembrane region" description="Helical" evidence="8">
    <location>
        <begin position="122"/>
        <end position="144"/>
    </location>
</feature>
<gene>
    <name evidence="10" type="ORF">ADA01nite_26160</name>
</gene>